<accession>A0A6L5YWU9</accession>
<evidence type="ECO:0000313" key="2">
    <source>
        <dbReference type="EMBL" id="MSU88335.1"/>
    </source>
</evidence>
<dbReference type="InterPro" id="IPR051683">
    <property type="entry name" value="Enoyl-CoA_Hydratase/Isomerase"/>
</dbReference>
<dbReference type="Gene3D" id="1.10.12.10">
    <property type="entry name" value="Lyase 2-enoyl-coa Hydratase, Chain A, domain 2"/>
    <property type="match status" value="1"/>
</dbReference>
<dbReference type="Proteomes" id="UP000474957">
    <property type="component" value="Unassembled WGS sequence"/>
</dbReference>
<dbReference type="Gene3D" id="3.90.226.10">
    <property type="entry name" value="2-enoyl-CoA Hydratase, Chain A, domain 1"/>
    <property type="match status" value="1"/>
</dbReference>
<dbReference type="PANTHER" id="PTHR42964">
    <property type="entry name" value="ENOYL-COA HYDRATASE"/>
    <property type="match status" value="1"/>
</dbReference>
<organism evidence="2 3">
    <name type="scientific">Halovulum marinum</name>
    <dbReference type="NCBI Taxonomy" id="2662447"/>
    <lineage>
        <taxon>Bacteria</taxon>
        <taxon>Pseudomonadati</taxon>
        <taxon>Pseudomonadota</taxon>
        <taxon>Alphaproteobacteria</taxon>
        <taxon>Rhodobacterales</taxon>
        <taxon>Paracoccaceae</taxon>
        <taxon>Halovulum</taxon>
    </lineage>
</organism>
<dbReference type="NCBIfam" id="NF005675">
    <property type="entry name" value="PRK07468.1"/>
    <property type="match status" value="1"/>
</dbReference>
<dbReference type="Pfam" id="PF00378">
    <property type="entry name" value="ECH_1"/>
    <property type="match status" value="1"/>
</dbReference>
<dbReference type="PANTHER" id="PTHR42964:SF1">
    <property type="entry name" value="POLYKETIDE BIOSYNTHESIS ENOYL-COA HYDRATASE PKSH-RELATED"/>
    <property type="match status" value="1"/>
</dbReference>
<dbReference type="InterPro" id="IPR014748">
    <property type="entry name" value="Enoyl-CoA_hydra_C"/>
</dbReference>
<dbReference type="AlphaFoldDB" id="A0A6L5YWU9"/>
<keyword evidence="3" id="KW-1185">Reference proteome</keyword>
<comment type="similarity">
    <text evidence="1">Belongs to the enoyl-CoA hydratase/isomerase family.</text>
</comment>
<name>A0A6L5YWU9_9RHOB</name>
<proteinExistence type="inferred from homology"/>
<evidence type="ECO:0000256" key="1">
    <source>
        <dbReference type="ARBA" id="ARBA00005254"/>
    </source>
</evidence>
<reference evidence="2 3" key="1">
    <citation type="submission" date="2019-10" db="EMBL/GenBank/DDBJ databases">
        <title>Cognatihalovulum marinum gen. nov. sp. nov., a new member of the family Rhodobacteraceae isolated from deep seawater of the Northwest Indian Ocean.</title>
        <authorList>
            <person name="Ruan C."/>
            <person name="Wang J."/>
            <person name="Zheng X."/>
            <person name="Song L."/>
            <person name="Zhu Y."/>
            <person name="Huang Y."/>
            <person name="Lu Z."/>
            <person name="Du W."/>
            <person name="Huang L."/>
            <person name="Dai X."/>
        </authorList>
    </citation>
    <scope>NUCLEOTIDE SEQUENCE [LARGE SCALE GENOMIC DNA]</scope>
    <source>
        <strain evidence="2 3">2CG4</strain>
    </source>
</reference>
<dbReference type="SUPFAM" id="SSF52096">
    <property type="entry name" value="ClpP/crotonase"/>
    <property type="match status" value="1"/>
</dbReference>
<protein>
    <submittedName>
        <fullName evidence="2">Crotonase/enoyl-CoA hydratase family protein</fullName>
    </submittedName>
</protein>
<dbReference type="InterPro" id="IPR001753">
    <property type="entry name" value="Enoyl-CoA_hydra/iso"/>
</dbReference>
<comment type="caution">
    <text evidence="2">The sequence shown here is derived from an EMBL/GenBank/DDBJ whole genome shotgun (WGS) entry which is preliminary data.</text>
</comment>
<dbReference type="EMBL" id="WIND01000001">
    <property type="protein sequence ID" value="MSU88335.1"/>
    <property type="molecule type" value="Genomic_DNA"/>
</dbReference>
<sequence>MSEQTLRIETGEDGVARLTLNRPDRHNAMSAGMIAALRDAAARLDGDADVRAVVLTGAGRSFCAGADLGWMRAQFAADRATRLAEARALAHMLRDLNTLSKPLIGRINGTAMGGGLGLMAVCDVAVAASGGRFGFTETRLGLIPATIAPYVLARIGEGRARRVFMSGRVFGADELPALGLAARVVPPEALDAAVTDEVAPYRAAVPGAVAEAKRLARRLGPVIDDAAIEQTIAALADCWERPEAAERIAAFLER</sequence>
<dbReference type="RefSeq" id="WP_154444307.1">
    <property type="nucleotide sequence ID" value="NZ_WIND01000001.1"/>
</dbReference>
<evidence type="ECO:0000313" key="3">
    <source>
        <dbReference type="Proteomes" id="UP000474957"/>
    </source>
</evidence>
<gene>
    <name evidence="2" type="ORF">GE300_01730</name>
</gene>
<dbReference type="InterPro" id="IPR029045">
    <property type="entry name" value="ClpP/crotonase-like_dom_sf"/>
</dbReference>
<dbReference type="CDD" id="cd06558">
    <property type="entry name" value="crotonase-like"/>
    <property type="match status" value="1"/>
</dbReference>
<dbReference type="GO" id="GO:0003824">
    <property type="term" value="F:catalytic activity"/>
    <property type="evidence" value="ECO:0007669"/>
    <property type="project" value="UniProtKB-ARBA"/>
</dbReference>
<dbReference type="GO" id="GO:0008300">
    <property type="term" value="P:isoprenoid catabolic process"/>
    <property type="evidence" value="ECO:0007669"/>
    <property type="project" value="TreeGrafter"/>
</dbReference>